<dbReference type="RefSeq" id="WP_091458937.1">
    <property type="nucleotide sequence ID" value="NZ_FOGD01000014.1"/>
</dbReference>
<proteinExistence type="predicted"/>
<organism evidence="1 2">
    <name type="scientific">Giesbergeria anulus</name>
    <dbReference type="NCBI Taxonomy" id="180197"/>
    <lineage>
        <taxon>Bacteria</taxon>
        <taxon>Pseudomonadati</taxon>
        <taxon>Pseudomonadota</taxon>
        <taxon>Betaproteobacteria</taxon>
        <taxon>Burkholderiales</taxon>
        <taxon>Comamonadaceae</taxon>
        <taxon>Giesbergeria</taxon>
    </lineage>
</organism>
<evidence type="ECO:0000313" key="2">
    <source>
        <dbReference type="Proteomes" id="UP000199766"/>
    </source>
</evidence>
<dbReference type="STRING" id="180197.SAMN02982919_02953"/>
<protein>
    <submittedName>
        <fullName evidence="1">Uncharacterized protein</fullName>
    </submittedName>
</protein>
<sequence>MPTTERKTIESCLKSYDGYVDFWSDDAGDTEQLYKLRDQIHDRLSELNPTQKAELRKIDDKLLKLVGDNRESQSWDAVMLRKTGVLVKDERY</sequence>
<dbReference type="EMBL" id="FOGD01000014">
    <property type="protein sequence ID" value="SER75842.1"/>
    <property type="molecule type" value="Genomic_DNA"/>
</dbReference>
<evidence type="ECO:0000313" key="1">
    <source>
        <dbReference type="EMBL" id="SER75842.1"/>
    </source>
</evidence>
<reference evidence="1 2" key="1">
    <citation type="submission" date="2016-10" db="EMBL/GenBank/DDBJ databases">
        <authorList>
            <person name="de Groot N.N."/>
        </authorList>
    </citation>
    <scope>NUCLEOTIDE SEQUENCE [LARGE SCALE GENOMIC DNA]</scope>
    <source>
        <strain evidence="1 2">ATCC 35958</strain>
    </source>
</reference>
<keyword evidence="2" id="KW-1185">Reference proteome</keyword>
<accession>A0A1H9RSS6</accession>
<gene>
    <name evidence="1" type="ORF">SAMN02982919_02953</name>
</gene>
<name>A0A1H9RSS6_9BURK</name>
<dbReference type="Proteomes" id="UP000199766">
    <property type="component" value="Unassembled WGS sequence"/>
</dbReference>
<dbReference type="AlphaFoldDB" id="A0A1H9RSS6"/>